<keyword evidence="4" id="KW-0812">Transmembrane</keyword>
<dbReference type="InterPro" id="IPR013806">
    <property type="entry name" value="Kringle-like"/>
</dbReference>
<dbReference type="Proteomes" id="UP000050761">
    <property type="component" value="Unassembled WGS sequence"/>
</dbReference>
<keyword evidence="4" id="KW-1133">Transmembrane helix</keyword>
<gene>
    <name evidence="7" type="ORF">HPBE_LOCUS9255</name>
</gene>
<proteinExistence type="predicted"/>
<dbReference type="InterPro" id="IPR000001">
    <property type="entry name" value="Kringle"/>
</dbReference>
<feature type="domain" description="Kringle" evidence="6">
    <location>
        <begin position="169"/>
        <end position="208"/>
    </location>
</feature>
<evidence type="ECO:0000256" key="4">
    <source>
        <dbReference type="SAM" id="Phobius"/>
    </source>
</evidence>
<evidence type="ECO:0000313" key="8">
    <source>
        <dbReference type="Proteomes" id="UP000050761"/>
    </source>
</evidence>
<keyword evidence="2" id="KW-1015">Disulfide bond</keyword>
<reference evidence="7 8" key="1">
    <citation type="submission" date="2018-11" db="EMBL/GenBank/DDBJ databases">
        <authorList>
            <consortium name="Pathogen Informatics"/>
        </authorList>
    </citation>
    <scope>NUCLEOTIDE SEQUENCE [LARGE SCALE GENOMIC DNA]</scope>
</reference>
<feature type="signal peptide" evidence="5">
    <location>
        <begin position="1"/>
        <end position="20"/>
    </location>
</feature>
<keyword evidence="8" id="KW-1185">Reference proteome</keyword>
<evidence type="ECO:0000256" key="2">
    <source>
        <dbReference type="ARBA" id="ARBA00023157"/>
    </source>
</evidence>
<dbReference type="InterPro" id="IPR038178">
    <property type="entry name" value="Kringle_sf"/>
</dbReference>
<evidence type="ECO:0000256" key="3">
    <source>
        <dbReference type="PROSITE-ProRule" id="PRU00121"/>
    </source>
</evidence>
<evidence type="ECO:0000313" key="9">
    <source>
        <dbReference type="WBParaSite" id="HPBE_0000925401-mRNA-1"/>
    </source>
</evidence>
<dbReference type="Gene3D" id="2.40.20.10">
    <property type="entry name" value="Plasminogen Kringle 4"/>
    <property type="match status" value="1"/>
</dbReference>
<dbReference type="PROSITE" id="PS00021">
    <property type="entry name" value="KRINGLE_1"/>
    <property type="match status" value="1"/>
</dbReference>
<protein>
    <submittedName>
        <fullName evidence="9">Kringle domain-containing protein</fullName>
    </submittedName>
</protein>
<dbReference type="AlphaFoldDB" id="A0A3P8C527"/>
<feature type="chain" id="PRO_5044596668" evidence="5">
    <location>
        <begin position="21"/>
        <end position="606"/>
    </location>
</feature>
<organism evidence="7">
    <name type="scientific">Heligmosomoides polygyrus</name>
    <name type="common">Parasitic roundworm</name>
    <dbReference type="NCBI Taxonomy" id="6339"/>
    <lineage>
        <taxon>Eukaryota</taxon>
        <taxon>Metazoa</taxon>
        <taxon>Ecdysozoa</taxon>
        <taxon>Nematoda</taxon>
        <taxon>Chromadorea</taxon>
        <taxon>Rhabditida</taxon>
        <taxon>Rhabditina</taxon>
        <taxon>Rhabditomorpha</taxon>
        <taxon>Strongyloidea</taxon>
        <taxon>Heligmosomidae</taxon>
        <taxon>Heligmosomoides</taxon>
    </lineage>
</organism>
<name>A0A3P8C527_HELPZ</name>
<dbReference type="PROSITE" id="PS50070">
    <property type="entry name" value="KRINGLE_2"/>
    <property type="match status" value="1"/>
</dbReference>
<keyword evidence="1 3" id="KW-0420">Kringle</keyword>
<comment type="caution">
    <text evidence="3">Lacks conserved residue(s) required for the propagation of feature annotation.</text>
</comment>
<feature type="transmembrane region" description="Helical" evidence="4">
    <location>
        <begin position="572"/>
        <end position="591"/>
    </location>
</feature>
<evidence type="ECO:0000256" key="1">
    <source>
        <dbReference type="ARBA" id="ARBA00022572"/>
    </source>
</evidence>
<reference evidence="9" key="2">
    <citation type="submission" date="2019-09" db="UniProtKB">
        <authorList>
            <consortium name="WormBaseParasite"/>
        </authorList>
    </citation>
    <scope>IDENTIFICATION</scope>
</reference>
<keyword evidence="4" id="KW-0472">Membrane</keyword>
<dbReference type="OrthoDB" id="5917794at2759"/>
<dbReference type="SUPFAM" id="SSF57440">
    <property type="entry name" value="Kringle-like"/>
    <property type="match status" value="1"/>
</dbReference>
<accession>A0A3P8C527</accession>
<evidence type="ECO:0000256" key="5">
    <source>
        <dbReference type="SAM" id="SignalP"/>
    </source>
</evidence>
<dbReference type="InterPro" id="IPR018056">
    <property type="entry name" value="Kringle_CS"/>
</dbReference>
<evidence type="ECO:0000259" key="6">
    <source>
        <dbReference type="PROSITE" id="PS50070"/>
    </source>
</evidence>
<dbReference type="WBParaSite" id="HPBE_0000925401-mRNA-1">
    <property type="protein sequence ID" value="HPBE_0000925401-mRNA-1"/>
    <property type="gene ID" value="HPBE_0000925401"/>
</dbReference>
<dbReference type="EMBL" id="UZAH01026384">
    <property type="protein sequence ID" value="VDO79855.1"/>
    <property type="molecule type" value="Genomic_DNA"/>
</dbReference>
<sequence length="606" mass="68769">MFRFAFLWWLSSNGLQLSTAEKTGWILNSPQFHCDAGCRFSLYNSSAESDTKGCLKDDSLALSQKKQKEIGKCTREINGLKELTTTKVPRKDYRFTCRPSKDRMGWYRGWQSLTFHLRGGGLIARAKLMYRFVVRASVGINRFSFSNVSSPSIDYTTLHVFSTTLSQHENYCRNPDNHPYGPWCFYKEGTETKRAPCFHTCITDIKKLCLAKAFFPYYQTPYLVEGAPIAPVDPRLLRTIKDRATRQQNERFAVFCTDLSDLLDVADVIGSVEQATPLYSITLTTRHLAQARLAGSAVVTRKKCHQTGIRTLIAGPWTPVRDDTLQIPEDSSDEHKKINENLKDFLRVQFLAGRQGVDKPWKPCFTACEDNTITYVRKHLPEHASLTTAMSVLYKYKAESIKSKPKKGQEKAVVDPGRVLQLFYYDELSARRKIKGRSTMNRFLDGGGRLLHSAVCLDLARLIEQGDNRAAKRGGDYQELLDEAYTMMFNQGPGCFSWTDESHLYVEYVPCFRPCPCGTPSIKAPFPPYRDMCQKKTGEYEPCTARRDARTLRIHQHNETLIPLPEAELKGVYTPLVITLVAAIVCFLISFGDQMAAVPGELARLR</sequence>
<keyword evidence="5" id="KW-0732">Signal</keyword>
<evidence type="ECO:0000313" key="7">
    <source>
        <dbReference type="EMBL" id="VDO79855.1"/>
    </source>
</evidence>